<protein>
    <recommendedName>
        <fullName evidence="4">Alkaline phosphatase</fullName>
        <ecNumber evidence="4">3.1.3.1</ecNumber>
    </recommendedName>
</protein>
<evidence type="ECO:0000256" key="4">
    <source>
        <dbReference type="PIRNR" id="PIRNR031924"/>
    </source>
</evidence>
<feature type="active site" description="Phosphothreonine intermediate" evidence="5">
    <location>
        <position position="108"/>
    </location>
</feature>
<dbReference type="InterPro" id="IPR026263">
    <property type="entry name" value="Alkaline_phosphatase_prok"/>
</dbReference>
<evidence type="ECO:0000313" key="9">
    <source>
        <dbReference type="EMBL" id="MBB3879908.1"/>
    </source>
</evidence>
<evidence type="ECO:0000256" key="6">
    <source>
        <dbReference type="PIRSR" id="PIRSR031924-51"/>
    </source>
</evidence>
<name>A0A7W6ADF7_9SPHN</name>
<accession>A0A7W6ADF7</accession>
<keyword evidence="2 4" id="KW-0479">Metal-binding</keyword>
<dbReference type="Gene3D" id="3.40.720.10">
    <property type="entry name" value="Alkaline Phosphatase, subunit A"/>
    <property type="match status" value="1"/>
</dbReference>
<evidence type="ECO:0000256" key="1">
    <source>
        <dbReference type="ARBA" id="ARBA00022553"/>
    </source>
</evidence>
<evidence type="ECO:0000256" key="8">
    <source>
        <dbReference type="SAM" id="SignalP"/>
    </source>
</evidence>
<dbReference type="EMBL" id="JACIDH010000010">
    <property type="protein sequence ID" value="MBB3879908.1"/>
    <property type="molecule type" value="Genomic_DNA"/>
</dbReference>
<dbReference type="Proteomes" id="UP000538670">
    <property type="component" value="Unassembled WGS sequence"/>
</dbReference>
<evidence type="ECO:0000256" key="7">
    <source>
        <dbReference type="SAM" id="MobiDB-lite"/>
    </source>
</evidence>
<feature type="binding site" evidence="6">
    <location>
        <begin position="190"/>
        <end position="192"/>
    </location>
    <ligand>
        <name>substrate</name>
    </ligand>
</feature>
<evidence type="ECO:0000256" key="2">
    <source>
        <dbReference type="ARBA" id="ARBA00022723"/>
    </source>
</evidence>
<feature type="chain" id="PRO_5030627366" description="Alkaline phosphatase" evidence="8">
    <location>
        <begin position="28"/>
        <end position="572"/>
    </location>
</feature>
<evidence type="ECO:0000313" key="10">
    <source>
        <dbReference type="Proteomes" id="UP000538670"/>
    </source>
</evidence>
<dbReference type="EC" id="3.1.3.1" evidence="4"/>
<dbReference type="AlphaFoldDB" id="A0A7W6ADF7"/>
<comment type="function">
    <text evidence="4">Alkaline phosphatase with broad substrate specificity.</text>
</comment>
<dbReference type="InterPro" id="IPR017850">
    <property type="entry name" value="Alkaline_phosphatase_core_sf"/>
</dbReference>
<feature type="region of interest" description="Disordered" evidence="7">
    <location>
        <begin position="29"/>
        <end position="56"/>
    </location>
</feature>
<keyword evidence="1 5" id="KW-0597">Phosphoprotein</keyword>
<gene>
    <name evidence="9" type="ORF">GGR48_002342</name>
</gene>
<proteinExistence type="predicted"/>
<comment type="cofactor">
    <cofactor evidence="4">
        <name>Zn(2+)</name>
        <dbReference type="ChEBI" id="CHEBI:29105"/>
    </cofactor>
    <text evidence="4">Binds 2 Zn(2+) ions.</text>
</comment>
<dbReference type="PANTHER" id="PTHR10151:SF120">
    <property type="entry name" value="BIS(5'-ADENOSYL)-TRIPHOSPHATASE"/>
    <property type="match status" value="1"/>
</dbReference>
<dbReference type="Gene3D" id="3.30.1360.150">
    <property type="match status" value="1"/>
</dbReference>
<dbReference type="PANTHER" id="PTHR10151">
    <property type="entry name" value="ECTONUCLEOTIDE PYROPHOSPHATASE/PHOSPHODIESTERASE"/>
    <property type="match status" value="1"/>
</dbReference>
<dbReference type="Pfam" id="PF01663">
    <property type="entry name" value="Phosphodiest"/>
    <property type="match status" value="1"/>
</dbReference>
<feature type="binding site" evidence="6">
    <location>
        <position position="129"/>
    </location>
    <ligand>
        <name>substrate</name>
    </ligand>
</feature>
<dbReference type="GO" id="GO:0004035">
    <property type="term" value="F:alkaline phosphatase activity"/>
    <property type="evidence" value="ECO:0007669"/>
    <property type="project" value="UniProtKB-EC"/>
</dbReference>
<dbReference type="InterPro" id="IPR002591">
    <property type="entry name" value="Phosphodiest/P_Trfase"/>
</dbReference>
<dbReference type="GO" id="GO:0046872">
    <property type="term" value="F:metal ion binding"/>
    <property type="evidence" value="ECO:0007669"/>
    <property type="project" value="UniProtKB-KW"/>
</dbReference>
<keyword evidence="10" id="KW-1185">Reference proteome</keyword>
<reference evidence="9 10" key="1">
    <citation type="submission" date="2020-08" db="EMBL/GenBank/DDBJ databases">
        <title>Genomic Encyclopedia of Type Strains, Phase IV (KMG-IV): sequencing the most valuable type-strain genomes for metagenomic binning, comparative biology and taxonomic classification.</title>
        <authorList>
            <person name="Goeker M."/>
        </authorList>
    </citation>
    <scope>NUCLEOTIDE SEQUENCE [LARGE SCALE GENOMIC DNA]</scope>
    <source>
        <strain evidence="9 10">DSM 19512</strain>
    </source>
</reference>
<dbReference type="RefSeq" id="WP_183952038.1">
    <property type="nucleotide sequence ID" value="NZ_JACIDH010000010.1"/>
</dbReference>
<evidence type="ECO:0000256" key="5">
    <source>
        <dbReference type="PIRSR" id="PIRSR031924-50"/>
    </source>
</evidence>
<organism evidence="9 10">
    <name type="scientific">Sphingomonas pseudosanguinis</name>
    <dbReference type="NCBI Taxonomy" id="413712"/>
    <lineage>
        <taxon>Bacteria</taxon>
        <taxon>Pseudomonadati</taxon>
        <taxon>Pseudomonadota</taxon>
        <taxon>Alphaproteobacteria</taxon>
        <taxon>Sphingomonadales</taxon>
        <taxon>Sphingomonadaceae</taxon>
        <taxon>Sphingomonas</taxon>
    </lineage>
</organism>
<keyword evidence="4" id="KW-0862">Zinc</keyword>
<comment type="caution">
    <text evidence="9">The sequence shown here is derived from an EMBL/GenBank/DDBJ whole genome shotgun (WGS) entry which is preliminary data.</text>
</comment>
<keyword evidence="3 8" id="KW-0732">Signal</keyword>
<feature type="signal peptide" evidence="8">
    <location>
        <begin position="1"/>
        <end position="27"/>
    </location>
</feature>
<evidence type="ECO:0000256" key="3">
    <source>
        <dbReference type="ARBA" id="ARBA00022729"/>
    </source>
</evidence>
<dbReference type="SUPFAM" id="SSF53649">
    <property type="entry name" value="Alkaline phosphatase-like"/>
    <property type="match status" value="1"/>
</dbReference>
<sequence>MTPLPVALRTALLASAALLAASAPALASAQQASPEPGPAPASLTNRPATTPLPPFPTTPPKLIVAISVDQFSADLFAQYRNRFTGGMARLLTGAVFPSGYQSHAATETCPGHSTILTGYRPAHTGIIANNWVDQSVNRADKIVYCSEDESVAGNDHNNYTVSDKHLKVPTLGERMKTADSRVRTVSVAGKDRAAVMMGGHKMDEIWWWDGKTYVSYAGRAVPPVVERTRKAVADLVARPQDALPLPGFCKPLDRPITVGGQTIGTGRFQRAAGDLKAFRVSPAADAAVLAMAAGFVQDMQLGKGPATDILSVGLSATDYIGHALGTQGTEMCIQMAELDRSLAGFFEVLDQTGVDYEVMLTADHGAHDMTERQQIRAMPMESHVAPEAKTKAMAAAIARDLGLSNTPPIMMSAEGDIYINRDLPAATRAKVLAEAKRRFEALPQVAAALTRDEIAATPWPTTPPETWTLKEKARSSYDPTRSGDLLILLNPRVTTIEEPTPGYVETHGSPWDYDRRVPILFWRKGMAGFEQPLSVETVDIAPTLAATIGLPMTGVDGRCLDLDPGVADTCKR</sequence>
<dbReference type="CDD" id="cd16016">
    <property type="entry name" value="AP-SPAP"/>
    <property type="match status" value="1"/>
</dbReference>
<dbReference type="PIRSF" id="PIRSF031924">
    <property type="entry name" value="Pi-irrepressible_AP"/>
    <property type="match status" value="1"/>
</dbReference>
<comment type="catalytic activity">
    <reaction evidence="4">
        <text>a phosphate monoester + H2O = an alcohol + phosphate</text>
        <dbReference type="Rhea" id="RHEA:15017"/>
        <dbReference type="ChEBI" id="CHEBI:15377"/>
        <dbReference type="ChEBI" id="CHEBI:30879"/>
        <dbReference type="ChEBI" id="CHEBI:43474"/>
        <dbReference type="ChEBI" id="CHEBI:67140"/>
        <dbReference type="EC" id="3.1.3.1"/>
    </reaction>
</comment>